<feature type="coiled-coil region" evidence="4">
    <location>
        <begin position="568"/>
        <end position="628"/>
    </location>
</feature>
<feature type="region of interest" description="Disordered" evidence="5">
    <location>
        <begin position="365"/>
        <end position="404"/>
    </location>
</feature>
<dbReference type="PANTHER" id="PTHR18898">
    <property type="entry name" value="NUCLEOPROTEIN TPR-RELATED"/>
    <property type="match status" value="1"/>
</dbReference>
<reference evidence="9 10" key="1">
    <citation type="journal article" date="2008" name="PLoS Genet.">
        <title>Genomic islands in the pathogenic filamentous fungus Aspergillus fumigatus.</title>
        <authorList>
            <person name="Fedorova N.D."/>
            <person name="Khaldi N."/>
            <person name="Joardar V.S."/>
            <person name="Maiti R."/>
            <person name="Amedeo P."/>
            <person name="Anderson M.J."/>
            <person name="Crabtree J."/>
            <person name="Silva J.C."/>
            <person name="Badger J.H."/>
            <person name="Albarraq A."/>
            <person name="Angiuoli S."/>
            <person name="Bussey H."/>
            <person name="Bowyer P."/>
            <person name="Cotty P.J."/>
            <person name="Dyer P.S."/>
            <person name="Egan A."/>
            <person name="Galens K."/>
            <person name="Fraser-Liggett C.M."/>
            <person name="Haas B.J."/>
            <person name="Inman J.M."/>
            <person name="Kent R."/>
            <person name="Lemieux S."/>
            <person name="Malavazi I."/>
            <person name="Orvis J."/>
            <person name="Roemer T."/>
            <person name="Ronning C.M."/>
            <person name="Sundaram J.P."/>
            <person name="Sutton G."/>
            <person name="Turner G."/>
            <person name="Venter J.C."/>
            <person name="White O.R."/>
            <person name="Whitty B.R."/>
            <person name="Youngman P."/>
            <person name="Wolfe K.H."/>
            <person name="Goldman G.H."/>
            <person name="Wortman J.R."/>
            <person name="Jiang B."/>
            <person name="Denning D.W."/>
            <person name="Nierman W.C."/>
        </authorList>
    </citation>
    <scope>NUCLEOTIDE SEQUENCE [LARGE SCALE GENOMIC DNA]</scope>
    <source>
        <strain evidence="10">ATCC 1007 / CBS 513.65 / DSM 816 / NCTC 3887 / NRRL 1</strain>
    </source>
</reference>
<feature type="region of interest" description="Disordered" evidence="5">
    <location>
        <begin position="851"/>
        <end position="870"/>
    </location>
</feature>
<dbReference type="OMA" id="HAQQNYE"/>
<feature type="coiled-coil region" evidence="4">
    <location>
        <begin position="423"/>
        <end position="513"/>
    </location>
</feature>
<evidence type="ECO:0000256" key="3">
    <source>
        <dbReference type="ARBA" id="ARBA00023242"/>
    </source>
</evidence>
<organism evidence="9 10">
    <name type="scientific">Aspergillus clavatus (strain ATCC 1007 / CBS 513.65 / DSM 816 / NCTC 3887 / NRRL 1 / QM 1276 / 107)</name>
    <dbReference type="NCBI Taxonomy" id="344612"/>
    <lineage>
        <taxon>Eukaryota</taxon>
        <taxon>Fungi</taxon>
        <taxon>Dikarya</taxon>
        <taxon>Ascomycota</taxon>
        <taxon>Pezizomycotina</taxon>
        <taxon>Eurotiomycetes</taxon>
        <taxon>Eurotiomycetidae</taxon>
        <taxon>Eurotiales</taxon>
        <taxon>Aspergillaceae</taxon>
        <taxon>Aspergillus</taxon>
        <taxon>Aspergillus subgen. Fumigati</taxon>
    </lineage>
</organism>
<dbReference type="GO" id="GO:0005643">
    <property type="term" value="C:nuclear pore"/>
    <property type="evidence" value="ECO:0007669"/>
    <property type="project" value="TreeGrafter"/>
</dbReference>
<feature type="coiled-coil region" evidence="4">
    <location>
        <begin position="969"/>
        <end position="1284"/>
    </location>
</feature>
<dbReference type="Pfam" id="PF07926">
    <property type="entry name" value="TPR_MLP1_2"/>
    <property type="match status" value="1"/>
</dbReference>
<feature type="compositionally biased region" description="Gly residues" evidence="5">
    <location>
        <begin position="1932"/>
        <end position="1946"/>
    </location>
</feature>
<dbReference type="RefSeq" id="XP_001268364.1">
    <property type="nucleotide sequence ID" value="XM_001268363.1"/>
</dbReference>
<comment type="subcellular location">
    <subcellularLocation>
        <location evidence="1">Nucleus</location>
    </subcellularLocation>
</comment>
<gene>
    <name evidence="9" type="ORF">ACLA_086370</name>
</gene>
<name>A1CUF1_ASPCL</name>
<evidence type="ECO:0000256" key="2">
    <source>
        <dbReference type="ARBA" id="ARBA00023054"/>
    </source>
</evidence>
<sequence>MAAVTIELPYISSHYAIAESTLTTLTQAPTVELVNQLLEAITKKARNYDELESDKLHLEVELETAVRSSDSKIKVLKSSVEKGHAEVEETRKKLHESETARSSLESEIATLKSSTTSNESEVTTLKSRISSLEASNRDTLGLLESKTAAYDKLAEELSAQHQKAVDLRRELATAEQKFQAENSKCASACFREQNLQQELVLTKKNNEWFETELKTKSAEYLKFRKEKTARIAELQRDNEEANSTIDSLRRSENALKNRLDEVEQRYEESLSSIQQLKEDAIQNAEALRNDLDNAKRLAELQGNAAKTAKERVQECQLALERARDDAAEEISRLRVEIETEHVDKEAAERRVAELELAVAQLESEGSAARRSMSPARGLNGIGPSTPVRPSTPGGAFTPRTSRSKGGLTLTQMYTEYDKMRIMLAAEQKTSQELRATLDEMVQDLEASKPEIDELRADHARLENAVVEMSNILETAGKERDDATKEARKWQGQVEGLAREGDILRQQLRDLSAQVKVLVLEVAILKEGEGNYDRDELEKIARQEIDESAAELNPTGRFISRNLMTFKDLHELQEQNVTLRRMLRELGDKMEGAEAREKDAVRQQEQEELKDLRIRVQTYRDEIANLVAQTKSYVKERDTFRSMLTRRRQTIGDASTFSQSLPLGAVPPSVEEPGKDIPDYAELLRKVQAHFDSFREESATDHAALRQQVNELSRKNSELMGEISRSSSQLGAATQRAELLQSNFNMLKSENTELQKRYATLLENATRQDLKTQQAAEDLVETKGLVESLQRENANLKAEKDLWKNIEKRLSEDIETLRNERSRLDSLNANLQTILNEREHTDAESRRRLQHSVESLESELQSTKRKLTDEVEESKKAALRREYEHEQSQKRIDDLVTSLSSIREELVATKTTRDHLQSRVDELTVELRSAEERLQVVQSRPSISATPAVATEESVPDTGLTREQELGIQVSELKRDLDLAKGELEHAKEQVEVYKNISQETEERLQSVTETQEQYREETELLVEEKEKKIQDLEKRIEEISSELSTTNNELSKLRDEQGEAARHLEEQKVALEVQITGLKDEKERLVAAAQFHQDDLKAQAEIAQHAQQNYESELVKHAEAAKNLQIVRAEANQLRLERAEARTQADTYKEDLVKKEKSWSELKDRYENELSELQKRREEILHQNSLLHTQLEDITKQITALQRDRAAVAEDEQDGETTAPNLESLQEVIKFLRREKEIVDVQYHLSTQESKRLRQQLDYTQSQLDEARLKLEQQRRAAADSEHTALSHNKLMETLNELNLFRESSVTLRNQVKQAEAAFAEKSARVDELVQQISPLETRIRELENVVETKDGEMKLLQADRDRWQQRTQNILQKYDRVDPAEMEGLKEKLTTLEKERDEAISARDTLQAQAATFPEQLKHAEDRVQELRTKLTEQFKARSKELTGRINAKQLELNAVVQEKEVIQEELKTTKEELNELKVKMASQPPAPSAPTSEEAHAVNSTPASQFPTATQTAPATDDERVKALEEKIQRLEAALAEKDAALAAKDAEHEAKIKERVDKLKETFNNKMVEIRTAHRQEVERLSAAQQTAPQEPATPVSKPDQVPATPSKDIELPELTDAQARALCAKNETIQTILRNNIRTMLAKEREKKKQEAQSTSGADQEALAQLERKFSEEKEAMKKAHEEGMEEKIKSAVELSDKKTLVKISMLDTRWRTAQAKLEVVSKAATETPQKPVVEVWEVAKVTKAPPAQPQAAKPAQATAAAPAVGPSPAQAAAAPPAPVAPAPTSVIGSQEQKGASAPTTAPAPQAAAVPAAITAPAEAQAQATEQAPQQAPQQQQVAPAPNQPTAPFAQAQNQQQASSLPNKPPAGSGVLRALQSGLPVARGGRGGGRGGAHQQNPFGAQATEQQQQPQQQQQQQAQTQQSQRGAGVRGRGGRGGFGRGGHQNVQGGNAPQGQGQSSPGGGRGGMNVQARQFIPQGNKRAREDGGEAGNDAGATGGKRMRGGGHARGS</sequence>
<accession>A1CUF1</accession>
<dbReference type="InterPro" id="IPR057974">
    <property type="entry name" value="NUA/TPR/MLP1-2-like_dom"/>
</dbReference>
<feature type="compositionally biased region" description="Low complexity" evidence="5">
    <location>
        <begin position="1905"/>
        <end position="1931"/>
    </location>
</feature>
<feature type="compositionally biased region" description="Basic residues" evidence="5">
    <location>
        <begin position="2003"/>
        <end position="2014"/>
    </location>
</feature>
<evidence type="ECO:0000259" key="6">
    <source>
        <dbReference type="Pfam" id="PF07926"/>
    </source>
</evidence>
<dbReference type="GeneID" id="4700466"/>
<feature type="compositionally biased region" description="Low complexity" evidence="5">
    <location>
        <begin position="1802"/>
        <end position="1862"/>
    </location>
</feature>
<feature type="coiled-coil region" evidence="4">
    <location>
        <begin position="912"/>
        <end position="939"/>
    </location>
</feature>
<evidence type="ECO:0000313" key="9">
    <source>
        <dbReference type="EMBL" id="EAW06938.1"/>
    </source>
</evidence>
<feature type="coiled-coil region" evidence="4">
    <location>
        <begin position="150"/>
        <end position="184"/>
    </location>
</feature>
<feature type="domain" description="Nucleoprotein TPR/MPL1" evidence="7">
    <location>
        <begin position="186"/>
        <end position="261"/>
    </location>
</feature>
<keyword evidence="2 4" id="KW-0175">Coiled coil</keyword>
<feature type="coiled-coil region" evidence="4">
    <location>
        <begin position="1312"/>
        <end position="1481"/>
    </location>
</feature>
<proteinExistence type="predicted"/>
<feature type="compositionally biased region" description="Low complexity" evidence="5">
    <location>
        <begin position="1749"/>
        <end position="1779"/>
    </location>
</feature>
<dbReference type="OrthoDB" id="343070at2759"/>
<dbReference type="Pfam" id="PF25785">
    <property type="entry name" value="TPR"/>
    <property type="match status" value="1"/>
</dbReference>
<dbReference type="GO" id="GO:0006606">
    <property type="term" value="P:protein import into nucleus"/>
    <property type="evidence" value="ECO:0007669"/>
    <property type="project" value="InterPro"/>
</dbReference>
<evidence type="ECO:0000259" key="7">
    <source>
        <dbReference type="Pfam" id="PF25481"/>
    </source>
</evidence>
<keyword evidence="10" id="KW-1185">Reference proteome</keyword>
<dbReference type="SUPFAM" id="SSF57997">
    <property type="entry name" value="Tropomyosin"/>
    <property type="match status" value="1"/>
</dbReference>
<dbReference type="InterPro" id="IPR057577">
    <property type="entry name" value="Nucleoprot-TPR/MLP1_dom"/>
</dbReference>
<dbReference type="EMBL" id="DS027060">
    <property type="protein sequence ID" value="EAW06938.1"/>
    <property type="molecule type" value="Genomic_DNA"/>
</dbReference>
<dbReference type="InterPro" id="IPR012929">
    <property type="entry name" value="Nucleoprot-TPR/MLP1-2_dom"/>
</dbReference>
<dbReference type="HOGENOM" id="CLU_001250_0_0_1"/>
<evidence type="ECO:0000256" key="5">
    <source>
        <dbReference type="SAM" id="MobiDB-lite"/>
    </source>
</evidence>
<feature type="region of interest" description="Disordered" evidence="5">
    <location>
        <begin position="1481"/>
        <end position="1518"/>
    </location>
</feature>
<dbReference type="eggNOG" id="KOG4674">
    <property type="taxonomic scope" value="Eukaryota"/>
</dbReference>
<feature type="region of interest" description="Disordered" evidence="5">
    <location>
        <begin position="1583"/>
        <end position="1615"/>
    </location>
</feature>
<keyword evidence="3" id="KW-0539">Nucleus</keyword>
<dbReference type="KEGG" id="act:ACLA_086370"/>
<dbReference type="GO" id="GO:0006406">
    <property type="term" value="P:mRNA export from nucleus"/>
    <property type="evidence" value="ECO:0007669"/>
    <property type="project" value="TreeGrafter"/>
</dbReference>
<protein>
    <submittedName>
        <fullName evidence="9">Filament-forming protein (Tpr/p270), putative</fullName>
    </submittedName>
</protein>
<feature type="domain" description="NUA/TPR/MLP1-2-like" evidence="8">
    <location>
        <begin position="485"/>
        <end position="594"/>
    </location>
</feature>
<evidence type="ECO:0000259" key="8">
    <source>
        <dbReference type="Pfam" id="PF25785"/>
    </source>
</evidence>
<dbReference type="STRING" id="344612.A1CUF1"/>
<dbReference type="Proteomes" id="UP000006701">
    <property type="component" value="Unassembled WGS sequence"/>
</dbReference>
<evidence type="ECO:0000256" key="1">
    <source>
        <dbReference type="ARBA" id="ARBA00004123"/>
    </source>
</evidence>
<dbReference type="VEuPathDB" id="FungiDB:ACLA_086370"/>
<dbReference type="GO" id="GO:0017056">
    <property type="term" value="F:structural constituent of nuclear pore"/>
    <property type="evidence" value="ECO:0007669"/>
    <property type="project" value="TreeGrafter"/>
</dbReference>
<feature type="compositionally biased region" description="Polar residues" evidence="5">
    <location>
        <begin position="851"/>
        <end position="860"/>
    </location>
</feature>
<feature type="region of interest" description="Disordered" evidence="5">
    <location>
        <begin position="1749"/>
        <end position="2014"/>
    </location>
</feature>
<feature type="compositionally biased region" description="Low complexity" evidence="5">
    <location>
        <begin position="1586"/>
        <end position="1598"/>
    </location>
</feature>
<dbReference type="PANTHER" id="PTHR18898:SF2">
    <property type="entry name" value="NUCLEOPROTEIN TPR"/>
    <property type="match status" value="1"/>
</dbReference>
<feature type="domain" description="Nucleoprotein TPR/MLP1-2" evidence="6">
    <location>
        <begin position="1067"/>
        <end position="1193"/>
    </location>
</feature>
<feature type="coiled-coil region" evidence="4">
    <location>
        <begin position="34"/>
        <end position="107"/>
    </location>
</feature>
<evidence type="ECO:0000256" key="4">
    <source>
        <dbReference type="SAM" id="Coils"/>
    </source>
</evidence>
<dbReference type="Pfam" id="PF25481">
    <property type="entry name" value="Nucleoprot-TPR"/>
    <property type="match status" value="1"/>
</dbReference>
<feature type="compositionally biased region" description="Low complexity" evidence="5">
    <location>
        <begin position="1947"/>
        <end position="1962"/>
    </location>
</feature>
<feature type="coiled-coil region" evidence="4">
    <location>
        <begin position="1523"/>
        <end position="1550"/>
    </location>
</feature>
<feature type="compositionally biased region" description="Low complexity" evidence="5">
    <location>
        <begin position="1503"/>
        <end position="1517"/>
    </location>
</feature>
<evidence type="ECO:0000313" key="10">
    <source>
        <dbReference type="Proteomes" id="UP000006701"/>
    </source>
</evidence>